<protein>
    <submittedName>
        <fullName evidence="3">DUF1707 domain-containing protein</fullName>
    </submittedName>
</protein>
<evidence type="ECO:0000259" key="2">
    <source>
        <dbReference type="Pfam" id="PF08044"/>
    </source>
</evidence>
<dbReference type="RefSeq" id="WP_211468876.1">
    <property type="nucleotide sequence ID" value="NZ_JAGSXH010000052.1"/>
</dbReference>
<dbReference type="PANTHER" id="PTHR40763:SF4">
    <property type="entry name" value="DUF1707 DOMAIN-CONTAINING PROTEIN"/>
    <property type="match status" value="1"/>
</dbReference>
<evidence type="ECO:0000313" key="3">
    <source>
        <dbReference type="EMBL" id="MBS2964513.1"/>
    </source>
</evidence>
<keyword evidence="1" id="KW-1133">Transmembrane helix</keyword>
<feature type="transmembrane region" description="Helical" evidence="1">
    <location>
        <begin position="127"/>
        <end position="151"/>
    </location>
</feature>
<evidence type="ECO:0000256" key="1">
    <source>
        <dbReference type="SAM" id="Phobius"/>
    </source>
</evidence>
<feature type="domain" description="DUF1707" evidence="2">
    <location>
        <begin position="11"/>
        <end position="63"/>
    </location>
</feature>
<comment type="caution">
    <text evidence="3">The sequence shown here is derived from an EMBL/GenBank/DDBJ whole genome shotgun (WGS) entry which is preliminary data.</text>
</comment>
<dbReference type="Proteomes" id="UP000677913">
    <property type="component" value="Unassembled WGS sequence"/>
</dbReference>
<organism evidence="3 4">
    <name type="scientific">Actinocrinis puniceicyclus</name>
    <dbReference type="NCBI Taxonomy" id="977794"/>
    <lineage>
        <taxon>Bacteria</taxon>
        <taxon>Bacillati</taxon>
        <taxon>Actinomycetota</taxon>
        <taxon>Actinomycetes</taxon>
        <taxon>Catenulisporales</taxon>
        <taxon>Actinospicaceae</taxon>
        <taxon>Actinocrinis</taxon>
    </lineage>
</organism>
<name>A0A8J7WLE5_9ACTN</name>
<dbReference type="InterPro" id="IPR012551">
    <property type="entry name" value="DUF1707_SHOCT-like"/>
</dbReference>
<keyword evidence="1" id="KW-0472">Membrane</keyword>
<feature type="transmembrane region" description="Helical" evidence="1">
    <location>
        <begin position="163"/>
        <end position="184"/>
    </location>
</feature>
<dbReference type="PANTHER" id="PTHR40763">
    <property type="entry name" value="MEMBRANE PROTEIN-RELATED"/>
    <property type="match status" value="1"/>
</dbReference>
<accession>A0A8J7WLE5</accession>
<gene>
    <name evidence="3" type="ORF">KGA66_15755</name>
</gene>
<proteinExistence type="predicted"/>
<keyword evidence="4" id="KW-1185">Reference proteome</keyword>
<evidence type="ECO:0000313" key="4">
    <source>
        <dbReference type="Proteomes" id="UP000677913"/>
    </source>
</evidence>
<keyword evidence="1" id="KW-0812">Transmembrane</keyword>
<sequence>MSQGGVPDPNLRASDADRERIVEQLRKHTADGRLTMDEFEQRMTAAYAAKTYGELAQLTRDLPVDLGARSAGLPGNERRPPFAPPVASAPGAPNDIVNALVGAAVDWKVQRERMRAQRHQARLVRRANVPIVAGFAGWAFLSVLLVGIWFMTGITGGGFSDFWPIWPIGIIGVLTAARAVKTLVLRRDLTRR</sequence>
<reference evidence="3" key="1">
    <citation type="submission" date="2021-04" db="EMBL/GenBank/DDBJ databases">
        <title>Genome based classification of Actinospica acidithermotolerans sp. nov., an actinobacterium isolated from an Indonesian hot spring.</title>
        <authorList>
            <person name="Kusuma A.B."/>
            <person name="Putra K.E."/>
            <person name="Nafisah S."/>
            <person name="Loh J."/>
            <person name="Nouioui I."/>
            <person name="Goodfellow M."/>
        </authorList>
    </citation>
    <scope>NUCLEOTIDE SEQUENCE</scope>
    <source>
        <strain evidence="3">DSM 45618</strain>
    </source>
</reference>
<dbReference type="EMBL" id="JAGSXH010000052">
    <property type="protein sequence ID" value="MBS2964513.1"/>
    <property type="molecule type" value="Genomic_DNA"/>
</dbReference>
<dbReference type="Pfam" id="PF08044">
    <property type="entry name" value="DUF1707"/>
    <property type="match status" value="1"/>
</dbReference>
<dbReference type="AlphaFoldDB" id="A0A8J7WLE5"/>
<dbReference type="SUPFAM" id="SSF56954">
    <property type="entry name" value="Outer membrane efflux proteins (OEP)"/>
    <property type="match status" value="1"/>
</dbReference>